<proteinExistence type="predicted"/>
<dbReference type="EMBL" id="HBUF01568857">
    <property type="protein sequence ID" value="CAG6765696.1"/>
    <property type="molecule type" value="Transcribed_RNA"/>
</dbReference>
<organism evidence="1">
    <name type="scientific">Cacopsylla melanoneura</name>
    <dbReference type="NCBI Taxonomy" id="428564"/>
    <lineage>
        <taxon>Eukaryota</taxon>
        <taxon>Metazoa</taxon>
        <taxon>Ecdysozoa</taxon>
        <taxon>Arthropoda</taxon>
        <taxon>Hexapoda</taxon>
        <taxon>Insecta</taxon>
        <taxon>Pterygota</taxon>
        <taxon>Neoptera</taxon>
        <taxon>Paraneoptera</taxon>
        <taxon>Hemiptera</taxon>
        <taxon>Sternorrhyncha</taxon>
        <taxon>Psylloidea</taxon>
        <taxon>Psyllidae</taxon>
        <taxon>Psyllinae</taxon>
        <taxon>Cacopsylla</taxon>
    </lineage>
</organism>
<dbReference type="AlphaFoldDB" id="A0A8D9AKQ5"/>
<accession>A0A8D9AKQ5</accession>
<sequence length="116" mass="13838">MLLGIFFFSPLQSHEGQNLLYGKHRRERLCQRHGYQTTPPSVLPIHLEQQSNYVFPIIFHLPVHLRNIVHRWIIVKVPILNFKCPIPIFFWISIFLLPHVNLQKLLSHRLVDCRLN</sequence>
<reference evidence="1" key="1">
    <citation type="submission" date="2021-05" db="EMBL/GenBank/DDBJ databases">
        <authorList>
            <person name="Alioto T."/>
            <person name="Alioto T."/>
            <person name="Gomez Garrido J."/>
        </authorList>
    </citation>
    <scope>NUCLEOTIDE SEQUENCE</scope>
</reference>
<name>A0A8D9AKQ5_9HEMI</name>
<evidence type="ECO:0000313" key="1">
    <source>
        <dbReference type="EMBL" id="CAG6765696.1"/>
    </source>
</evidence>
<protein>
    <submittedName>
        <fullName evidence="1">Uncharacterized protein</fullName>
    </submittedName>
</protein>